<dbReference type="Pfam" id="PF03706">
    <property type="entry name" value="LPG_synthase_TM"/>
    <property type="match status" value="1"/>
</dbReference>
<keyword evidence="5 6" id="KW-0472">Membrane</keyword>
<dbReference type="InterPro" id="IPR022791">
    <property type="entry name" value="L-PG_synthase/AglD"/>
</dbReference>
<feature type="transmembrane region" description="Helical" evidence="6">
    <location>
        <begin position="238"/>
        <end position="262"/>
    </location>
</feature>
<evidence type="ECO:0000256" key="6">
    <source>
        <dbReference type="SAM" id="Phobius"/>
    </source>
</evidence>
<protein>
    <submittedName>
        <fullName evidence="7">Flippase-like domain-containing protein</fullName>
    </submittedName>
</protein>
<dbReference type="PANTHER" id="PTHR37693">
    <property type="entry name" value="PHOSPHATIDYLGLYCEROL LYSYLTRANSFERASE"/>
    <property type="match status" value="1"/>
</dbReference>
<feature type="transmembrane region" description="Helical" evidence="6">
    <location>
        <begin position="308"/>
        <end position="327"/>
    </location>
</feature>
<keyword evidence="2" id="KW-1003">Cell membrane</keyword>
<keyword evidence="3 6" id="KW-0812">Transmembrane</keyword>
<evidence type="ECO:0000256" key="3">
    <source>
        <dbReference type="ARBA" id="ARBA00022692"/>
    </source>
</evidence>
<evidence type="ECO:0000256" key="2">
    <source>
        <dbReference type="ARBA" id="ARBA00022475"/>
    </source>
</evidence>
<name>A0ABU3X058_9EURY</name>
<evidence type="ECO:0000313" key="7">
    <source>
        <dbReference type="EMBL" id="MDV2481398.1"/>
    </source>
</evidence>
<gene>
    <name evidence="7" type="ORF">F8E02_05130</name>
</gene>
<evidence type="ECO:0000256" key="1">
    <source>
        <dbReference type="ARBA" id="ARBA00004651"/>
    </source>
</evidence>
<dbReference type="PANTHER" id="PTHR37693:SF1">
    <property type="entry name" value="INTEGRAL MEMBRANE PROTEIN"/>
    <property type="match status" value="1"/>
</dbReference>
<evidence type="ECO:0000256" key="5">
    <source>
        <dbReference type="ARBA" id="ARBA00023136"/>
    </source>
</evidence>
<feature type="transmembrane region" description="Helical" evidence="6">
    <location>
        <begin position="274"/>
        <end position="296"/>
    </location>
</feature>
<proteinExistence type="predicted"/>
<organism evidence="7 8">
    <name type="scientific">Methanoculleus caldifontis</name>
    <dbReference type="NCBI Taxonomy" id="2651577"/>
    <lineage>
        <taxon>Archaea</taxon>
        <taxon>Methanobacteriati</taxon>
        <taxon>Methanobacteriota</taxon>
        <taxon>Stenosarchaea group</taxon>
        <taxon>Methanomicrobia</taxon>
        <taxon>Methanomicrobiales</taxon>
        <taxon>Methanomicrobiaceae</taxon>
        <taxon>Methanoculleus</taxon>
    </lineage>
</organism>
<feature type="transmembrane region" description="Helical" evidence="6">
    <location>
        <begin position="123"/>
        <end position="144"/>
    </location>
</feature>
<accession>A0ABU3X058</accession>
<dbReference type="NCBIfam" id="TIGR00374">
    <property type="entry name" value="flippase-like domain"/>
    <property type="match status" value="1"/>
</dbReference>
<comment type="subcellular location">
    <subcellularLocation>
        <location evidence="1">Cell membrane</location>
        <topology evidence="1">Multi-pass membrane protein</topology>
    </subcellularLocation>
</comment>
<comment type="caution">
    <text evidence="7">The sequence shown here is derived from an EMBL/GenBank/DDBJ whole genome shotgun (WGS) entry which is preliminary data.</text>
</comment>
<sequence length="357" mass="37984">MKNRRWIALSLLVSGAVLAALLAATFTSETRAYLGEVSIAALLLAVGLRVGDILCRVARVGVLSRGLGYTVSFRNLAAAQFLSLFAGSITPGQVGGEPVRIHRLSRAGLAVGDAVTVAITERVLDLVVFVALSLAAVLAVRHLWSYLAATVLYPVAAFFVLVLVLLLALVVMVRRPSLTKRVVGGVAARVSDRCGRSRRLLRLCPKAGGGEGLGERVDREIDIFAAGSSRLARTGRRYFGGALVLTVFGWVFHFGVASALLVALGLPPFFAESFLFQGILQMIATIPLIPGSAGIAEIGAATLYSRIVPTYLLGLYVVLWRLFLHYLNIPLGPLAGLLVTGEGARAEDADPRRTENL</sequence>
<feature type="transmembrane region" description="Helical" evidence="6">
    <location>
        <begin position="150"/>
        <end position="173"/>
    </location>
</feature>
<keyword evidence="4 6" id="KW-1133">Transmembrane helix</keyword>
<evidence type="ECO:0000256" key="4">
    <source>
        <dbReference type="ARBA" id="ARBA00022989"/>
    </source>
</evidence>
<dbReference type="Proteomes" id="UP001281203">
    <property type="component" value="Unassembled WGS sequence"/>
</dbReference>
<reference evidence="7 8" key="1">
    <citation type="submission" date="2019-10" db="EMBL/GenBank/DDBJ databases">
        <title>Isolation and characterization of Methanoculleus sp. Wushi-C6 from a hot spring well.</title>
        <authorList>
            <person name="Chen S.-C."/>
            <person name="Lan Z.-H."/>
            <person name="You Y.-T."/>
            <person name="Lai M.-C."/>
        </authorList>
    </citation>
    <scope>NUCLEOTIDE SEQUENCE [LARGE SCALE GENOMIC DNA]</scope>
    <source>
        <strain evidence="7 8">Wushi-C6</strain>
    </source>
</reference>
<evidence type="ECO:0000313" key="8">
    <source>
        <dbReference type="Proteomes" id="UP001281203"/>
    </source>
</evidence>
<feature type="transmembrane region" description="Helical" evidence="6">
    <location>
        <begin position="33"/>
        <end position="55"/>
    </location>
</feature>
<dbReference type="RefSeq" id="WP_317064415.1">
    <property type="nucleotide sequence ID" value="NZ_WBKO01000001.1"/>
</dbReference>
<dbReference type="EMBL" id="WBKO01000001">
    <property type="protein sequence ID" value="MDV2481398.1"/>
    <property type="molecule type" value="Genomic_DNA"/>
</dbReference>
<keyword evidence="8" id="KW-1185">Reference proteome</keyword>